<evidence type="ECO:0000313" key="2">
    <source>
        <dbReference type="Proteomes" id="UP001211065"/>
    </source>
</evidence>
<dbReference type="EMBL" id="JADGJW010001553">
    <property type="protein sequence ID" value="KAJ3202560.1"/>
    <property type="molecule type" value="Genomic_DNA"/>
</dbReference>
<comment type="caution">
    <text evidence="1">The sequence shown here is derived from an EMBL/GenBank/DDBJ whole genome shotgun (WGS) entry which is preliminary data.</text>
</comment>
<organism evidence="1 2">
    <name type="scientific">Clydaea vesicula</name>
    <dbReference type="NCBI Taxonomy" id="447962"/>
    <lineage>
        <taxon>Eukaryota</taxon>
        <taxon>Fungi</taxon>
        <taxon>Fungi incertae sedis</taxon>
        <taxon>Chytridiomycota</taxon>
        <taxon>Chytridiomycota incertae sedis</taxon>
        <taxon>Chytridiomycetes</taxon>
        <taxon>Lobulomycetales</taxon>
        <taxon>Lobulomycetaceae</taxon>
        <taxon>Clydaea</taxon>
    </lineage>
</organism>
<name>A0AAD5XRW3_9FUNG</name>
<protein>
    <submittedName>
        <fullName evidence="1">Uncharacterized protein</fullName>
    </submittedName>
</protein>
<evidence type="ECO:0000313" key="1">
    <source>
        <dbReference type="EMBL" id="KAJ3202560.1"/>
    </source>
</evidence>
<sequence length="101" mass="11425">MASLSKGNPVNIPELGFGYLYGNVNELGNVSRGPGKSYLFFLTNYHPEIGLSRDRVKCWEKRSNFVVSGALLMILENPRERIIFKPSRTHNRSRSPRLTAS</sequence>
<keyword evidence="2" id="KW-1185">Reference proteome</keyword>
<gene>
    <name evidence="1" type="ORF">HK099_001808</name>
</gene>
<dbReference type="AlphaFoldDB" id="A0AAD5XRW3"/>
<reference evidence="1" key="1">
    <citation type="submission" date="2020-05" db="EMBL/GenBank/DDBJ databases">
        <title>Phylogenomic resolution of chytrid fungi.</title>
        <authorList>
            <person name="Stajich J.E."/>
            <person name="Amses K."/>
            <person name="Simmons R."/>
            <person name="Seto K."/>
            <person name="Myers J."/>
            <person name="Bonds A."/>
            <person name="Quandt C.A."/>
            <person name="Barry K."/>
            <person name="Liu P."/>
            <person name="Grigoriev I."/>
            <person name="Longcore J.E."/>
            <person name="James T.Y."/>
        </authorList>
    </citation>
    <scope>NUCLEOTIDE SEQUENCE</scope>
    <source>
        <strain evidence="1">JEL0476</strain>
    </source>
</reference>
<proteinExistence type="predicted"/>
<dbReference type="Proteomes" id="UP001211065">
    <property type="component" value="Unassembled WGS sequence"/>
</dbReference>
<feature type="non-terminal residue" evidence="1">
    <location>
        <position position="1"/>
    </location>
</feature>
<accession>A0AAD5XRW3</accession>